<proteinExistence type="predicted"/>
<evidence type="ECO:0000256" key="1">
    <source>
        <dbReference type="SAM" id="MobiDB-lite"/>
    </source>
</evidence>
<gene>
    <name evidence="2" type="ORF">GCM10010319_46960</name>
</gene>
<organism evidence="2 3">
    <name type="scientific">Streptomyces blastmyceticus</name>
    <dbReference type="NCBI Taxonomy" id="68180"/>
    <lineage>
        <taxon>Bacteria</taxon>
        <taxon>Bacillati</taxon>
        <taxon>Actinomycetota</taxon>
        <taxon>Actinomycetes</taxon>
        <taxon>Kitasatosporales</taxon>
        <taxon>Streptomycetaceae</taxon>
        <taxon>Streptomyces</taxon>
    </lineage>
</organism>
<keyword evidence="3" id="KW-1185">Reference proteome</keyword>
<feature type="region of interest" description="Disordered" evidence="1">
    <location>
        <begin position="1"/>
        <end position="40"/>
    </location>
</feature>
<protein>
    <submittedName>
        <fullName evidence="2">Uncharacterized protein</fullName>
    </submittedName>
</protein>
<evidence type="ECO:0000313" key="3">
    <source>
        <dbReference type="Proteomes" id="UP001500063"/>
    </source>
</evidence>
<accession>A0ABN0XHJ4</accession>
<evidence type="ECO:0000313" key="2">
    <source>
        <dbReference type="EMBL" id="GAA0363780.1"/>
    </source>
</evidence>
<dbReference type="EMBL" id="BAAABW010000026">
    <property type="protein sequence ID" value="GAA0363780.1"/>
    <property type="molecule type" value="Genomic_DNA"/>
</dbReference>
<reference evidence="2 3" key="1">
    <citation type="journal article" date="2019" name="Int. J. Syst. Evol. Microbiol.">
        <title>The Global Catalogue of Microorganisms (GCM) 10K type strain sequencing project: providing services to taxonomists for standard genome sequencing and annotation.</title>
        <authorList>
            <consortium name="The Broad Institute Genomics Platform"/>
            <consortium name="The Broad Institute Genome Sequencing Center for Infectious Disease"/>
            <person name="Wu L."/>
            <person name="Ma J."/>
        </authorList>
    </citation>
    <scope>NUCLEOTIDE SEQUENCE [LARGE SCALE GENOMIC DNA]</scope>
    <source>
        <strain evidence="2 3">JCM 4565</strain>
    </source>
</reference>
<sequence>MQGDQRRGAGRVHGQGGAFEAEDVGDPAGGDADEVAGQQVPADLVHPSGALRVVAAVAGADEHAGAAAREGFRVDAGPFDGLPRGLQQQPLLRVHAEGLTRGDPEEAGVELARVVEESALAGVGGALVCRVGVVERVEVPAAVSGEGGDRVDAVPQQFPELFRRADAAGEAAGHGDDRDGLALLLLRLTQLLAGLVEVRDRSFEVLAQLRLVRHQDANSSWNASSGAQSVDTHV</sequence>
<comment type="caution">
    <text evidence="2">The sequence shown here is derived from an EMBL/GenBank/DDBJ whole genome shotgun (WGS) entry which is preliminary data.</text>
</comment>
<dbReference type="Proteomes" id="UP001500063">
    <property type="component" value="Unassembled WGS sequence"/>
</dbReference>
<name>A0ABN0XHJ4_9ACTN</name>